<dbReference type="PROSITE" id="PS51892">
    <property type="entry name" value="SUBTILASE"/>
    <property type="match status" value="1"/>
</dbReference>
<keyword evidence="2 5" id="KW-0645">Protease</keyword>
<feature type="active site" description="Charge relay system" evidence="5">
    <location>
        <position position="269"/>
    </location>
</feature>
<keyword evidence="9" id="KW-1185">Reference proteome</keyword>
<sequence length="609" mass="65636">MPLANIARPTLLLLALLSAFSATAADKRRIEKEADIPRFSYSIAEPLERVVRDKALFDRTAGKMRTDMESVLAAYDIADKASERQYLASLMQLEFLLGNYDAALALSEKMRALEEKPADKLLSGLRLRAMVAAVKQTGGLNTPAYFEAVGRAIRKELDGYPFALISNDIKSYKASAEVAGEGRILGGVRDVLQATLDKNGGVLSSDLAPGLISARYALETAIPLKQTLVSTYSAYLDQHKVEKADIWAARNITLPASGKYSPVRVAVWDSGVDTQLFPQQLLKDAKGQPLVIAFDLNSQRTQGELFPIPAFYQPKLAQLLAQSKGFSDLQSNIDSPEASEVKKFMSGLKPEEFKPAMEGLGLTGNYAHGTHVAGIALEGNPWARLVTARISFDYKLQPDPCPSKALALRSAKAHQAFVDFFKKHQVRVVNMSWGGSVKAGEQALELCGIGKSAEERKTLAREYFEIEKRALIKAFASAPEILFITAAGNSNSDSSFGEFIPSSIVLPNLLTVGAVDKAGDEAPFTSYGPTVAVHANGYQVESFLPGGSRVAYSGTSMAAPNVANLAAKMLAAKPTLKPQQVIALIKSTAETTADGRRKLIHPAKAMAAL</sequence>
<dbReference type="Pfam" id="PF00082">
    <property type="entry name" value="Peptidase_S8"/>
    <property type="match status" value="1"/>
</dbReference>
<evidence type="ECO:0000313" key="9">
    <source>
        <dbReference type="Proteomes" id="UP000295357"/>
    </source>
</evidence>
<dbReference type="RefSeq" id="WP_162849471.1">
    <property type="nucleotide sequence ID" value="NZ_JAUFPJ010000006.1"/>
</dbReference>
<protein>
    <submittedName>
        <fullName evidence="8">Subtilase family protein</fullName>
    </submittedName>
</protein>
<evidence type="ECO:0000256" key="2">
    <source>
        <dbReference type="ARBA" id="ARBA00022670"/>
    </source>
</evidence>
<evidence type="ECO:0000256" key="1">
    <source>
        <dbReference type="ARBA" id="ARBA00011073"/>
    </source>
</evidence>
<dbReference type="Proteomes" id="UP000295357">
    <property type="component" value="Unassembled WGS sequence"/>
</dbReference>
<dbReference type="InterPro" id="IPR036852">
    <property type="entry name" value="Peptidase_S8/S53_dom_sf"/>
</dbReference>
<dbReference type="EMBL" id="SNXE01000003">
    <property type="protein sequence ID" value="TDP11342.1"/>
    <property type="molecule type" value="Genomic_DNA"/>
</dbReference>
<feature type="active site" description="Charge relay system" evidence="5">
    <location>
        <position position="368"/>
    </location>
</feature>
<evidence type="ECO:0000256" key="4">
    <source>
        <dbReference type="ARBA" id="ARBA00022825"/>
    </source>
</evidence>
<dbReference type="InterPro" id="IPR015500">
    <property type="entry name" value="Peptidase_S8_subtilisin-rel"/>
</dbReference>
<keyword evidence="3 5" id="KW-0378">Hydrolase</keyword>
<dbReference type="PANTHER" id="PTHR43806">
    <property type="entry name" value="PEPTIDASE S8"/>
    <property type="match status" value="1"/>
</dbReference>
<dbReference type="Gene3D" id="3.40.50.200">
    <property type="entry name" value="Peptidase S8/S53 domain"/>
    <property type="match status" value="1"/>
</dbReference>
<evidence type="ECO:0000313" key="8">
    <source>
        <dbReference type="EMBL" id="TDP11342.1"/>
    </source>
</evidence>
<dbReference type="InterPro" id="IPR000209">
    <property type="entry name" value="Peptidase_S8/S53_dom"/>
</dbReference>
<evidence type="ECO:0000256" key="5">
    <source>
        <dbReference type="PROSITE-ProRule" id="PRU01240"/>
    </source>
</evidence>
<dbReference type="GO" id="GO:0006508">
    <property type="term" value="P:proteolysis"/>
    <property type="evidence" value="ECO:0007669"/>
    <property type="project" value="UniProtKB-KW"/>
</dbReference>
<feature type="active site" description="Charge relay system" evidence="5">
    <location>
        <position position="556"/>
    </location>
</feature>
<accession>A0A4R6N807</accession>
<proteinExistence type="inferred from homology"/>
<feature type="domain" description="Peptidase S8/S53" evidence="7">
    <location>
        <begin position="263"/>
        <end position="594"/>
    </location>
</feature>
<gene>
    <name evidence="8" type="ORF">DFR39_103268</name>
</gene>
<feature type="chain" id="PRO_5020931347" evidence="6">
    <location>
        <begin position="25"/>
        <end position="609"/>
    </location>
</feature>
<dbReference type="PANTHER" id="PTHR43806:SF11">
    <property type="entry name" value="CEREVISIN-RELATED"/>
    <property type="match status" value="1"/>
</dbReference>
<comment type="similarity">
    <text evidence="1 5">Belongs to the peptidase S8 family.</text>
</comment>
<evidence type="ECO:0000256" key="6">
    <source>
        <dbReference type="SAM" id="SignalP"/>
    </source>
</evidence>
<dbReference type="InterPro" id="IPR050131">
    <property type="entry name" value="Peptidase_S8_subtilisin-like"/>
</dbReference>
<reference evidence="8 9" key="1">
    <citation type="submission" date="2019-03" db="EMBL/GenBank/DDBJ databases">
        <title>Genomic Encyclopedia of Type Strains, Phase IV (KMG-IV): sequencing the most valuable type-strain genomes for metagenomic binning, comparative biology and taxonomic classification.</title>
        <authorList>
            <person name="Goeker M."/>
        </authorList>
    </citation>
    <scope>NUCLEOTIDE SEQUENCE [LARGE SCALE GENOMIC DNA]</scope>
    <source>
        <strain evidence="8 9">DSM 25082</strain>
    </source>
</reference>
<evidence type="ECO:0000256" key="3">
    <source>
        <dbReference type="ARBA" id="ARBA00022801"/>
    </source>
</evidence>
<keyword evidence="4 5" id="KW-0720">Serine protease</keyword>
<comment type="caution">
    <text evidence="8">The sequence shown here is derived from an EMBL/GenBank/DDBJ whole genome shotgun (WGS) entry which is preliminary data.</text>
</comment>
<name>A0A4R6N807_9BURK</name>
<feature type="signal peptide" evidence="6">
    <location>
        <begin position="1"/>
        <end position="24"/>
    </location>
</feature>
<keyword evidence="6" id="KW-0732">Signal</keyword>
<dbReference type="SUPFAM" id="SSF52743">
    <property type="entry name" value="Subtilisin-like"/>
    <property type="match status" value="1"/>
</dbReference>
<evidence type="ECO:0000259" key="7">
    <source>
        <dbReference type="Pfam" id="PF00082"/>
    </source>
</evidence>
<organism evidence="8 9">
    <name type="scientific">Roseateles asaccharophilus</name>
    <dbReference type="NCBI Taxonomy" id="582607"/>
    <lineage>
        <taxon>Bacteria</taxon>
        <taxon>Pseudomonadati</taxon>
        <taxon>Pseudomonadota</taxon>
        <taxon>Betaproteobacteria</taxon>
        <taxon>Burkholderiales</taxon>
        <taxon>Sphaerotilaceae</taxon>
        <taxon>Roseateles</taxon>
    </lineage>
</organism>
<dbReference type="AlphaFoldDB" id="A0A4R6N807"/>
<dbReference type="PRINTS" id="PR00723">
    <property type="entry name" value="SUBTILISIN"/>
</dbReference>
<dbReference type="GO" id="GO:0004252">
    <property type="term" value="F:serine-type endopeptidase activity"/>
    <property type="evidence" value="ECO:0007669"/>
    <property type="project" value="UniProtKB-UniRule"/>
</dbReference>